<evidence type="ECO:0000313" key="1">
    <source>
        <dbReference type="EMBL" id="CAA9332254.1"/>
    </source>
</evidence>
<feature type="non-terminal residue" evidence="1">
    <location>
        <position position="19"/>
    </location>
</feature>
<dbReference type="AlphaFoldDB" id="A0A6J4LHX3"/>
<sequence length="19" mass="1750">AAAVRTAAPAVAARAGGLR</sequence>
<proteinExistence type="predicted"/>
<gene>
    <name evidence="1" type="ORF">AVDCRST_MAG07-1798</name>
</gene>
<feature type="non-terminal residue" evidence="1">
    <location>
        <position position="1"/>
    </location>
</feature>
<organism evidence="1">
    <name type="scientific">uncultured Frankineae bacterium</name>
    <dbReference type="NCBI Taxonomy" id="437475"/>
    <lineage>
        <taxon>Bacteria</taxon>
        <taxon>Bacillati</taxon>
        <taxon>Actinomycetota</taxon>
        <taxon>Actinomycetes</taxon>
        <taxon>Frankiales</taxon>
        <taxon>environmental samples</taxon>
    </lineage>
</organism>
<name>A0A6J4LHX3_9ACTN</name>
<reference evidence="1" key="1">
    <citation type="submission" date="2020-02" db="EMBL/GenBank/DDBJ databases">
        <authorList>
            <person name="Meier V. D."/>
        </authorList>
    </citation>
    <scope>NUCLEOTIDE SEQUENCE</scope>
    <source>
        <strain evidence="1">AVDCRST_MAG07</strain>
    </source>
</reference>
<accession>A0A6J4LHX3</accession>
<protein>
    <submittedName>
        <fullName evidence="1">Uncharacterized protein</fullName>
    </submittedName>
</protein>
<dbReference type="EMBL" id="CADCUB010000094">
    <property type="protein sequence ID" value="CAA9332254.1"/>
    <property type="molecule type" value="Genomic_DNA"/>
</dbReference>